<reference evidence="2 3" key="1">
    <citation type="journal article" date="2023" name="J. Phycol.">
        <title>Chrysosporum ovalisporum is synonymous with the true-branching cyanobacterium Umezakia natans (Nostocales/Aphanizomenonaceae).</title>
        <authorList>
            <person name="McGregor G.B."/>
            <person name="Sendall B.C."/>
            <person name="Niiyama Y."/>
            <person name="Tuji A."/>
            <person name="Willis A."/>
        </authorList>
    </citation>
    <scope>NUCLEOTIDE SEQUENCE [LARGE SCALE GENOMIC DNA]</scope>
    <source>
        <strain evidence="2 3">FSS-43</strain>
    </source>
</reference>
<gene>
    <name evidence="2" type="ORF">NWP19_04790</name>
</gene>
<dbReference type="EMBL" id="JANQDO010000032">
    <property type="protein sequence ID" value="MDH6056117.1"/>
    <property type="molecule type" value="Genomic_DNA"/>
</dbReference>
<dbReference type="Proteomes" id="UP001159371">
    <property type="component" value="Unassembled WGS sequence"/>
</dbReference>
<evidence type="ECO:0000313" key="2">
    <source>
        <dbReference type="EMBL" id="MDH6056117.1"/>
    </source>
</evidence>
<proteinExistence type="predicted"/>
<protein>
    <submittedName>
        <fullName evidence="2">DUF4157 domain-containing protein</fullName>
    </submittedName>
</protein>
<dbReference type="RefSeq" id="WP_280656552.1">
    <property type="nucleotide sequence ID" value="NZ_JANQDO010000032.1"/>
</dbReference>
<dbReference type="Pfam" id="PF13699">
    <property type="entry name" value="eCIS_core"/>
    <property type="match status" value="1"/>
</dbReference>
<keyword evidence="3" id="KW-1185">Reference proteome</keyword>
<comment type="caution">
    <text evidence="2">The sequence shown here is derived from an EMBL/GenBank/DDBJ whole genome shotgun (WGS) entry which is preliminary data.</text>
</comment>
<name>A0ABT6K192_9CYAN</name>
<dbReference type="InterPro" id="IPR025295">
    <property type="entry name" value="eCIS_core_dom"/>
</dbReference>
<evidence type="ECO:0000313" key="3">
    <source>
        <dbReference type="Proteomes" id="UP001159371"/>
    </source>
</evidence>
<evidence type="ECO:0000259" key="1">
    <source>
        <dbReference type="Pfam" id="PF13699"/>
    </source>
</evidence>
<accession>A0ABT6K192</accession>
<organism evidence="2 3">
    <name type="scientific">Umezakia ovalisporum FSS-43</name>
    <dbReference type="NCBI Taxonomy" id="2740520"/>
    <lineage>
        <taxon>Bacteria</taxon>
        <taxon>Bacillati</taxon>
        <taxon>Cyanobacteriota</taxon>
        <taxon>Cyanophyceae</taxon>
        <taxon>Nostocales</taxon>
        <taxon>Nodulariaceae</taxon>
        <taxon>Umezakia</taxon>
    </lineage>
</organism>
<feature type="domain" description="eCIS core" evidence="1">
    <location>
        <begin position="82"/>
        <end position="158"/>
    </location>
</feature>
<sequence length="817" mass="88302">MVQTKLRIHQAGDKYEQEADQVAVQVVKQINQPLSRSDQSELILGENLMRKSASSLGTAMGGMAATSHLETAIKQEQGRGQPISNDIREPLEQSFGSDFSRVRVHTNDQSDKLNRSIQSVAFTTGQNIFFKQGAYQPGSRQGQELLAHELTHVVQQGHQGQVIQRKPPASVKKKDIAQNLLKETSSVTKEGSKIAKAAGSSDPATSTATSAGDIVSGVGNFMEVIRNDEKDTVDKVFAGGKMAAGIVGSSTSITSQWLKSDTQENGIVSAVSEVAGGVSSLWDVFAEAKGLLAEITNDKGISKTKIGKAAANTIANLGKTAKAGAASANKIQTLISAKEQAKISSNASSIIGESVTLFESVAKGIEQIAGFVKDYQEGKFSDENLQSYRITEFIFQSVNSLSTLTTGGIGLGKTIAEIVGNDAAKAALGLGANAMGIVTGSVQVLQSGYKIGRAAVKKDKLDFIAAGRSEEEQKALMLIKDRLTKQQANAGINMVLGAAGIVSGSLAVSGVGALPGAILAGIAAGFKISRVGFQKFKQYMRDKAQSEYDEAVTILTEVSKEVTAKQQDRKANKKGFLVGMEPADYYSGISRRMETAKHSKTKKILESVLEDIRAEKGLLFTEEQITLFMGEREYGKTIDILKQVASQVPPNAKKSLGEDTRAYRKALKAQIETAKGKTKDRLTLVLDYIDKDNPLPLKEIEILKIIEDAEVSRIGQSNIVMRQFIFSRLKSTKQKEAMYYMSAEQILKMDLDEVYTILNLNKSEINQAAEKAKTNAEKKYADEEYKDMSEAEKGSLIQGEVAEEVKKIVIKKLKDIK</sequence>